<feature type="compositionally biased region" description="Low complexity" evidence="1">
    <location>
        <begin position="132"/>
        <end position="201"/>
    </location>
</feature>
<dbReference type="KEGG" id="bdr:105222089"/>
<feature type="region of interest" description="Disordered" evidence="1">
    <location>
        <begin position="124"/>
        <end position="234"/>
    </location>
</feature>
<evidence type="ECO:0000313" key="5">
    <source>
        <dbReference type="RefSeq" id="XP_011197575.2"/>
    </source>
</evidence>
<dbReference type="RefSeq" id="XP_011197575.2">
    <property type="nucleotide sequence ID" value="XM_011199273.4"/>
</dbReference>
<sequence>MGNRSQCFQQSVQHNYDNMKTVIAVLCVILAAQCVTAQCPNLKTFTTELKPACDINDIYIKWPNYANQSTYYTCFGVGNPVLTPCPSGDYFTYVYQQCNQCNEYIPPPVCENLKTQNTPNCVPIGSDSGGNSSTTPATTTGYPTPNYPSTTSSTTKTTSTKAPTTATTASTNTTVTSATATTVITPPTASPTSAPSTNTTYPGPPSPVTSAPNVPTPPTPAATPPVIDLTPPSA</sequence>
<dbReference type="Proteomes" id="UP001652620">
    <property type="component" value="Chromosome 2"/>
</dbReference>
<dbReference type="InterPro" id="IPR002557">
    <property type="entry name" value="Chitin-bd_dom"/>
</dbReference>
<gene>
    <name evidence="5" type="primary">LOC105222089</name>
</gene>
<reference evidence="4" key="1">
    <citation type="submission" date="2025-05" db="UniProtKB">
        <authorList>
            <consortium name="RefSeq"/>
        </authorList>
    </citation>
    <scope>NUCLEOTIDE SEQUENCE [LARGE SCALE GENOMIC DNA]</scope>
</reference>
<keyword evidence="4" id="KW-1185">Reference proteome</keyword>
<feature type="signal peptide" evidence="2">
    <location>
        <begin position="1"/>
        <end position="37"/>
    </location>
</feature>
<feature type="domain" description="Chitin-binding type-2" evidence="3">
    <location>
        <begin position="50"/>
        <end position="112"/>
    </location>
</feature>
<protein>
    <submittedName>
        <fullName evidence="5">Peritrophin-55</fullName>
    </submittedName>
</protein>
<feature type="compositionally biased region" description="Pro residues" evidence="1">
    <location>
        <begin position="214"/>
        <end position="223"/>
    </location>
</feature>
<dbReference type="InParanoid" id="A0A6I9US47"/>
<dbReference type="PROSITE" id="PS50940">
    <property type="entry name" value="CHIT_BIND_II"/>
    <property type="match status" value="1"/>
</dbReference>
<keyword evidence="2" id="KW-0732">Signal</keyword>
<dbReference type="GO" id="GO:0005576">
    <property type="term" value="C:extracellular region"/>
    <property type="evidence" value="ECO:0007669"/>
    <property type="project" value="InterPro"/>
</dbReference>
<dbReference type="GO" id="GO:0008061">
    <property type="term" value="F:chitin binding"/>
    <property type="evidence" value="ECO:0007669"/>
    <property type="project" value="InterPro"/>
</dbReference>
<evidence type="ECO:0000259" key="3">
    <source>
        <dbReference type="PROSITE" id="PS50940"/>
    </source>
</evidence>
<evidence type="ECO:0000313" key="4">
    <source>
        <dbReference type="Proteomes" id="UP001652620"/>
    </source>
</evidence>
<evidence type="ECO:0000256" key="1">
    <source>
        <dbReference type="SAM" id="MobiDB-lite"/>
    </source>
</evidence>
<name>A0A6I9US47_BACDO</name>
<organism evidence="4 5">
    <name type="scientific">Bactrocera dorsalis</name>
    <name type="common">Oriental fruit fly</name>
    <name type="synonym">Dacus dorsalis</name>
    <dbReference type="NCBI Taxonomy" id="27457"/>
    <lineage>
        <taxon>Eukaryota</taxon>
        <taxon>Metazoa</taxon>
        <taxon>Ecdysozoa</taxon>
        <taxon>Arthropoda</taxon>
        <taxon>Hexapoda</taxon>
        <taxon>Insecta</taxon>
        <taxon>Pterygota</taxon>
        <taxon>Neoptera</taxon>
        <taxon>Endopterygota</taxon>
        <taxon>Diptera</taxon>
        <taxon>Brachycera</taxon>
        <taxon>Muscomorpha</taxon>
        <taxon>Tephritoidea</taxon>
        <taxon>Tephritidae</taxon>
        <taxon>Bactrocera</taxon>
        <taxon>Bactrocera</taxon>
    </lineage>
</organism>
<dbReference type="AlphaFoldDB" id="A0A6I9US47"/>
<proteinExistence type="predicted"/>
<dbReference type="OrthoDB" id="8031570at2759"/>
<dbReference type="GeneID" id="105222089"/>
<reference evidence="5" key="2">
    <citation type="submission" date="2025-08" db="UniProtKB">
        <authorList>
            <consortium name="RefSeq"/>
        </authorList>
    </citation>
    <scope>IDENTIFICATION</scope>
    <source>
        <tissue evidence="5">Adult</tissue>
    </source>
</reference>
<accession>A0A6I9US47</accession>
<feature type="chain" id="PRO_5045824623" evidence="2">
    <location>
        <begin position="38"/>
        <end position="234"/>
    </location>
</feature>
<evidence type="ECO:0000256" key="2">
    <source>
        <dbReference type="SAM" id="SignalP"/>
    </source>
</evidence>